<organism evidence="1 2">
    <name type="scientific">Persea americana</name>
    <name type="common">Avocado</name>
    <dbReference type="NCBI Taxonomy" id="3435"/>
    <lineage>
        <taxon>Eukaryota</taxon>
        <taxon>Viridiplantae</taxon>
        <taxon>Streptophyta</taxon>
        <taxon>Embryophyta</taxon>
        <taxon>Tracheophyta</taxon>
        <taxon>Spermatophyta</taxon>
        <taxon>Magnoliopsida</taxon>
        <taxon>Magnoliidae</taxon>
        <taxon>Laurales</taxon>
        <taxon>Lauraceae</taxon>
        <taxon>Persea</taxon>
    </lineage>
</organism>
<evidence type="ECO:0000313" key="1">
    <source>
        <dbReference type="EMBL" id="KAJ8617010.1"/>
    </source>
</evidence>
<gene>
    <name evidence="1" type="ORF">MRB53_013196</name>
</gene>
<accession>A0ACC2K7D9</accession>
<keyword evidence="2" id="KW-1185">Reference proteome</keyword>
<reference evidence="1 2" key="1">
    <citation type="journal article" date="2022" name="Hortic Res">
        <title>A haplotype resolved chromosomal level avocado genome allows analysis of novel avocado genes.</title>
        <authorList>
            <person name="Nath O."/>
            <person name="Fletcher S.J."/>
            <person name="Hayward A."/>
            <person name="Shaw L.M."/>
            <person name="Masouleh A.K."/>
            <person name="Furtado A."/>
            <person name="Henry R.J."/>
            <person name="Mitter N."/>
        </authorList>
    </citation>
    <scope>NUCLEOTIDE SEQUENCE [LARGE SCALE GENOMIC DNA]</scope>
    <source>
        <strain evidence="2">cv. Hass</strain>
    </source>
</reference>
<name>A0ACC2K7D9_PERAE</name>
<dbReference type="EMBL" id="CM056812">
    <property type="protein sequence ID" value="KAJ8617010.1"/>
    <property type="molecule type" value="Genomic_DNA"/>
</dbReference>
<dbReference type="Proteomes" id="UP001234297">
    <property type="component" value="Chromosome 4"/>
</dbReference>
<sequence>MLRFCADGAAIVIEEEGCYCCRLRLKRRRSAKSFLRSKLVSSVVVEGRGGEREKIDRGRAILVQIANPTRGRGRDLEEILARRQANCKRMNEQYDGPSYEPEVFIDWPVSISERIAFYTIAKCGVVTVARDGMNLTPFEIFIWWGNDVLGCDGTVMPQTSMNKTPGPKIISIINTLRGDPKKVVFIICGSQRKRGRELRQARK</sequence>
<evidence type="ECO:0000313" key="2">
    <source>
        <dbReference type="Proteomes" id="UP001234297"/>
    </source>
</evidence>
<comment type="caution">
    <text evidence="1">The sequence shown here is derived from an EMBL/GenBank/DDBJ whole genome shotgun (WGS) entry which is preliminary data.</text>
</comment>
<protein>
    <submittedName>
        <fullName evidence="1">Uncharacterized protein</fullName>
    </submittedName>
</protein>
<proteinExistence type="predicted"/>